<dbReference type="GO" id="GO:0070139">
    <property type="term" value="F:SUMO-specific endopeptidase activity"/>
    <property type="evidence" value="ECO:0007669"/>
    <property type="project" value="TreeGrafter"/>
</dbReference>
<dbReference type="EMBL" id="MCFG01000015">
    <property type="protein sequence ID" value="ORX86886.1"/>
    <property type="molecule type" value="Genomic_DNA"/>
</dbReference>
<dbReference type="InterPro" id="IPR003653">
    <property type="entry name" value="Peptidase_C48_C"/>
</dbReference>
<evidence type="ECO:0000256" key="6">
    <source>
        <dbReference type="SAM" id="Coils"/>
    </source>
</evidence>
<dbReference type="SUPFAM" id="SSF54001">
    <property type="entry name" value="Cysteine proteinases"/>
    <property type="match status" value="2"/>
</dbReference>
<feature type="compositionally biased region" description="Low complexity" evidence="7">
    <location>
        <begin position="884"/>
        <end position="898"/>
    </location>
</feature>
<evidence type="ECO:0000313" key="9">
    <source>
        <dbReference type="EMBL" id="ORX86886.1"/>
    </source>
</evidence>
<feature type="compositionally biased region" description="Basic residues" evidence="7">
    <location>
        <begin position="1046"/>
        <end position="1055"/>
    </location>
</feature>
<dbReference type="InterPro" id="IPR038765">
    <property type="entry name" value="Papain-like_cys_pep_sf"/>
</dbReference>
<feature type="compositionally biased region" description="Low complexity" evidence="7">
    <location>
        <begin position="842"/>
        <end position="875"/>
    </location>
</feature>
<evidence type="ECO:0000256" key="2">
    <source>
        <dbReference type="ARBA" id="ARBA00022553"/>
    </source>
</evidence>
<keyword evidence="10" id="KW-1185">Reference proteome</keyword>
<organism evidence="9 10">
    <name type="scientific">Anaeromyces robustus</name>
    <dbReference type="NCBI Taxonomy" id="1754192"/>
    <lineage>
        <taxon>Eukaryota</taxon>
        <taxon>Fungi</taxon>
        <taxon>Fungi incertae sedis</taxon>
        <taxon>Chytridiomycota</taxon>
        <taxon>Chytridiomycota incertae sedis</taxon>
        <taxon>Neocallimastigomycetes</taxon>
        <taxon>Neocallimastigales</taxon>
        <taxon>Neocallimastigaceae</taxon>
        <taxon>Anaeromyces</taxon>
    </lineage>
</organism>
<feature type="compositionally biased region" description="Polar residues" evidence="7">
    <location>
        <begin position="612"/>
        <end position="623"/>
    </location>
</feature>
<evidence type="ECO:0000256" key="4">
    <source>
        <dbReference type="ARBA" id="ARBA00022786"/>
    </source>
</evidence>
<dbReference type="GO" id="GO:0005737">
    <property type="term" value="C:cytoplasm"/>
    <property type="evidence" value="ECO:0007669"/>
    <property type="project" value="TreeGrafter"/>
</dbReference>
<feature type="compositionally biased region" description="Acidic residues" evidence="7">
    <location>
        <begin position="781"/>
        <end position="792"/>
    </location>
</feature>
<evidence type="ECO:0000313" key="10">
    <source>
        <dbReference type="Proteomes" id="UP000193944"/>
    </source>
</evidence>
<feature type="domain" description="Ubiquitin-like protease family profile" evidence="8">
    <location>
        <begin position="450"/>
        <end position="1204"/>
    </location>
</feature>
<dbReference type="PANTHER" id="PTHR46896:SF3">
    <property type="entry name" value="FI06413P-RELATED"/>
    <property type="match status" value="1"/>
</dbReference>
<dbReference type="GO" id="GO:0005634">
    <property type="term" value="C:nucleus"/>
    <property type="evidence" value="ECO:0007669"/>
    <property type="project" value="TreeGrafter"/>
</dbReference>
<keyword evidence="4" id="KW-0833">Ubl conjugation pathway</keyword>
<keyword evidence="2" id="KW-0597">Phosphoprotein</keyword>
<reference evidence="9 10" key="2">
    <citation type="submission" date="2016-08" db="EMBL/GenBank/DDBJ databases">
        <title>Pervasive Adenine N6-methylation of Active Genes in Fungi.</title>
        <authorList>
            <consortium name="DOE Joint Genome Institute"/>
            <person name="Mondo S.J."/>
            <person name="Dannebaum R.O."/>
            <person name="Kuo R.C."/>
            <person name="Labutti K."/>
            <person name="Haridas S."/>
            <person name="Kuo A."/>
            <person name="Salamov A."/>
            <person name="Ahrendt S.R."/>
            <person name="Lipzen A."/>
            <person name="Sullivan W."/>
            <person name="Andreopoulos W.B."/>
            <person name="Clum A."/>
            <person name="Lindquist E."/>
            <person name="Daum C."/>
            <person name="Ramamoorthy G.K."/>
            <person name="Gryganskyi A."/>
            <person name="Culley D."/>
            <person name="Magnuson J.K."/>
            <person name="James T.Y."/>
            <person name="O'Malley M.A."/>
            <person name="Stajich J.E."/>
            <person name="Spatafora J.W."/>
            <person name="Visel A."/>
            <person name="Grigoriev I.V."/>
        </authorList>
    </citation>
    <scope>NUCLEOTIDE SEQUENCE [LARGE SCALE GENOMIC DNA]</scope>
    <source>
        <strain evidence="9 10">S4</strain>
    </source>
</reference>
<dbReference type="Pfam" id="PF02902">
    <property type="entry name" value="Peptidase_C48"/>
    <property type="match status" value="2"/>
</dbReference>
<reference evidence="9 10" key="1">
    <citation type="submission" date="2016-08" db="EMBL/GenBank/DDBJ databases">
        <title>A Parts List for Fungal Cellulosomes Revealed by Comparative Genomics.</title>
        <authorList>
            <consortium name="DOE Joint Genome Institute"/>
            <person name="Haitjema C.H."/>
            <person name="Gilmore S.P."/>
            <person name="Henske J.K."/>
            <person name="Solomon K.V."/>
            <person name="De Groot R."/>
            <person name="Kuo A."/>
            <person name="Mondo S.J."/>
            <person name="Salamov A.A."/>
            <person name="Labutti K."/>
            <person name="Zhao Z."/>
            <person name="Chiniquy J."/>
            <person name="Barry K."/>
            <person name="Brewer H.M."/>
            <person name="Purvine S.O."/>
            <person name="Wright A.T."/>
            <person name="Boxma B."/>
            <person name="Van Alen T."/>
            <person name="Hackstein J.H."/>
            <person name="Baker S.E."/>
            <person name="Grigoriev I.V."/>
            <person name="O'Malley M.A."/>
        </authorList>
    </citation>
    <scope>NUCLEOTIDE SEQUENCE [LARGE SCALE GENOMIC DNA]</scope>
    <source>
        <strain evidence="9 10">S4</strain>
    </source>
</reference>
<evidence type="ECO:0000256" key="3">
    <source>
        <dbReference type="ARBA" id="ARBA00022670"/>
    </source>
</evidence>
<name>A0A1Y1XN01_9FUNG</name>
<evidence type="ECO:0000256" key="1">
    <source>
        <dbReference type="ARBA" id="ARBA00005234"/>
    </source>
</evidence>
<evidence type="ECO:0000256" key="7">
    <source>
        <dbReference type="SAM" id="MobiDB-lite"/>
    </source>
</evidence>
<gene>
    <name evidence="9" type="ORF">BCR32DRAFT_240599</name>
</gene>
<feature type="region of interest" description="Disordered" evidence="7">
    <location>
        <begin position="776"/>
        <end position="822"/>
    </location>
</feature>
<dbReference type="OrthoDB" id="442460at2759"/>
<feature type="coiled-coil region" evidence="6">
    <location>
        <begin position="1235"/>
        <end position="1262"/>
    </location>
</feature>
<comment type="similarity">
    <text evidence="1">Belongs to the peptidase C48 family.</text>
</comment>
<feature type="compositionally biased region" description="Low complexity" evidence="7">
    <location>
        <begin position="1056"/>
        <end position="1075"/>
    </location>
</feature>
<feature type="compositionally biased region" description="Low complexity" evidence="7">
    <location>
        <begin position="936"/>
        <end position="949"/>
    </location>
</feature>
<dbReference type="STRING" id="1754192.A0A1Y1XN01"/>
<comment type="caution">
    <text evidence="9">The sequence shown here is derived from an EMBL/GenBank/DDBJ whole genome shotgun (WGS) entry which is preliminary data.</text>
</comment>
<dbReference type="AlphaFoldDB" id="A0A1Y1XN01"/>
<feature type="region of interest" description="Disordered" evidence="7">
    <location>
        <begin position="720"/>
        <end position="739"/>
    </location>
</feature>
<dbReference type="PROSITE" id="PS50600">
    <property type="entry name" value="ULP_PROTEASE"/>
    <property type="match status" value="1"/>
</dbReference>
<keyword evidence="6" id="KW-0175">Coiled coil</keyword>
<sequence length="1266" mass="147342">MTASTTLLNNKSASNNVNIDNIQYNKMNYNNQYILNNSNHFFTQNNEINNSNNNYNNYSFNHSYKINNNNYNNYSSNHSYKINNNNYNNSLINNNKLLDSSLSSTINKTNTLLSIQQNSILPRSKFLENINNNNKKNNINNNCFNIIKSNNINQNGINNNIINNNVNNDYSNNQFKQEIPVMPNRINNQNDDIKKPIKNENSNKILNSDNKTLNNLNKNQKEKKMISKNKLLDNVKSSDLLLTKVINPKISKRKKKINGKELSKNSHKVSNKCNTSCVSYKSKTEKERKGKNEKMNTHKKANELNIKKDEQLIAESLYKTKAPHKNMIYLVNKILKHLYISSELIIYDILKNTNIFNDKTKDFSLKSKINVYGAALARKLSKKIEDKNILIKILIRIIKNKNELINKGIKFKSNYPTFDFLFDFSLYQRQKRMALIKDLFVFPFKGINSVIVTSEDEKRLISGKMFNDNLIEFCIKWLENTILTESQKSNVHFFNSFFFDQLYSRKTLSPEEMYDSVKKWTSKVDIFDKNYIFIPINESMHWYLMMIYNPSAFLVNNDLIKLGIKEEDSKINETSKSATNESIDLIDNNDIDSLNIHETTDSIDTTDAFDSMDTSTLTNSIETTGDEGGRDNSINEILIDTESETNSIIENNKKVIMNNENFQTNNENNLFESMKTNETDNNVHNIDNKLNNTINNNPEIMNVKNSNNINNSLETISNLENNNRNLNNSNNNNNNNNFKSNKIIIDKEEEIFEIKSKESEIDVSLNDENEKKKNEEITIIESDEYNNDDDDDKNNNNNNNKPLNKKSIKNNNRNNYNMNDNNIDSNVQIQIEIDDDFQINQKSKNRSNNRNNNSNKSKNNQNKNKSSNNSNNSKNKNNDDDNKPIIINNKNKTSTTRNSKNRNNDDDNKPIIINNKNKTSTTRNSRNRNNDDDNKPIIINNKNKTSTTRNSKKKNKSSKKNCSEIIDIVEINSVIKKENPFIKILISDANELIKYLNKSKFEYCEYNIEKLRQLIIRETAIKMISYLKALKRKDLRKNNQFESNKAKHSSSHTKKSNANSTSHNNIKSNSNKSNSQVVNDNLEKTKKNKNNQSNYNYNNRYFTRTNLNPDVIEESNNILENLNMIKDKVRKPLSKDNCYIVIFDSINGKHPTAAKIINSYLSSEAFHKKNKIINKKVRCLYAKVPKQSNSLDCGVYLIKYIETFLQDPDKYMNMVLLSKKDDEQWFKKSSIKRKREDIRDLIIKLTEEYKKEQEEKEKQSNVKIEN</sequence>
<dbReference type="InterPro" id="IPR051947">
    <property type="entry name" value="Sentrin-specific_protease"/>
</dbReference>
<feature type="region of interest" description="Disordered" evidence="7">
    <location>
        <begin position="842"/>
        <end position="958"/>
    </location>
</feature>
<dbReference type="PANTHER" id="PTHR46896">
    <property type="entry name" value="SENTRIN-SPECIFIC PROTEASE"/>
    <property type="match status" value="1"/>
</dbReference>
<feature type="compositionally biased region" description="Low complexity" evidence="7">
    <location>
        <begin position="910"/>
        <end position="924"/>
    </location>
</feature>
<feature type="region of interest" description="Disordered" evidence="7">
    <location>
        <begin position="1041"/>
        <end position="1077"/>
    </location>
</feature>
<accession>A0A1Y1XN01</accession>
<proteinExistence type="inferred from homology"/>
<dbReference type="Gene3D" id="1.10.418.20">
    <property type="match status" value="1"/>
</dbReference>
<dbReference type="GO" id="GO:0006508">
    <property type="term" value="P:proteolysis"/>
    <property type="evidence" value="ECO:0007669"/>
    <property type="project" value="UniProtKB-KW"/>
</dbReference>
<evidence type="ECO:0000259" key="8">
    <source>
        <dbReference type="PROSITE" id="PS50600"/>
    </source>
</evidence>
<protein>
    <submittedName>
        <fullName evidence="9">Cysteine proteinase</fullName>
    </submittedName>
</protein>
<feature type="compositionally biased region" description="Low complexity" evidence="7">
    <location>
        <begin position="809"/>
        <end position="822"/>
    </location>
</feature>
<dbReference type="GO" id="GO:0016926">
    <property type="term" value="P:protein desumoylation"/>
    <property type="evidence" value="ECO:0007669"/>
    <property type="project" value="TreeGrafter"/>
</dbReference>
<evidence type="ECO:0000256" key="5">
    <source>
        <dbReference type="ARBA" id="ARBA00022801"/>
    </source>
</evidence>
<keyword evidence="3" id="KW-0645">Protease</keyword>
<dbReference type="Proteomes" id="UP000193944">
    <property type="component" value="Unassembled WGS sequence"/>
</dbReference>
<keyword evidence="5" id="KW-0378">Hydrolase</keyword>
<feature type="region of interest" description="Disordered" evidence="7">
    <location>
        <begin position="605"/>
        <end position="632"/>
    </location>
</feature>
<dbReference type="Gene3D" id="3.40.395.10">
    <property type="entry name" value="Adenoviral Proteinase, Chain A"/>
    <property type="match status" value="1"/>
</dbReference>